<protein>
    <submittedName>
        <fullName evidence="2">Uncharacterized protein</fullName>
    </submittedName>
</protein>
<proteinExistence type="predicted"/>
<reference evidence="2 3" key="1">
    <citation type="submission" date="2024-01" db="EMBL/GenBank/DDBJ databases">
        <title>A draft genome for the cacao thread blight pathogen Marasmiellus scandens.</title>
        <authorList>
            <person name="Baruah I.K."/>
            <person name="Leung J."/>
            <person name="Bukari Y."/>
            <person name="Amoako-Attah I."/>
            <person name="Meinhardt L.W."/>
            <person name="Bailey B.A."/>
            <person name="Cohen S.P."/>
        </authorList>
    </citation>
    <scope>NUCLEOTIDE SEQUENCE [LARGE SCALE GENOMIC DNA]</scope>
    <source>
        <strain evidence="2 3">GH-19</strain>
    </source>
</reference>
<keyword evidence="3" id="KW-1185">Reference proteome</keyword>
<comment type="caution">
    <text evidence="2">The sequence shown here is derived from an EMBL/GenBank/DDBJ whole genome shotgun (WGS) entry which is preliminary data.</text>
</comment>
<feature type="compositionally biased region" description="Low complexity" evidence="1">
    <location>
        <begin position="14"/>
        <end position="25"/>
    </location>
</feature>
<feature type="region of interest" description="Disordered" evidence="1">
    <location>
        <begin position="65"/>
        <end position="85"/>
    </location>
</feature>
<organism evidence="2 3">
    <name type="scientific">Marasmiellus scandens</name>
    <dbReference type="NCBI Taxonomy" id="2682957"/>
    <lineage>
        <taxon>Eukaryota</taxon>
        <taxon>Fungi</taxon>
        <taxon>Dikarya</taxon>
        <taxon>Basidiomycota</taxon>
        <taxon>Agaricomycotina</taxon>
        <taxon>Agaricomycetes</taxon>
        <taxon>Agaricomycetidae</taxon>
        <taxon>Agaricales</taxon>
        <taxon>Marasmiineae</taxon>
        <taxon>Omphalotaceae</taxon>
        <taxon>Marasmiellus</taxon>
    </lineage>
</organism>
<feature type="region of interest" description="Disordered" evidence="1">
    <location>
        <begin position="1"/>
        <end position="25"/>
    </location>
</feature>
<gene>
    <name evidence="2" type="ORF">VKT23_000754</name>
</gene>
<evidence type="ECO:0000256" key="1">
    <source>
        <dbReference type="SAM" id="MobiDB-lite"/>
    </source>
</evidence>
<accession>A0ABR1K6Y7</accession>
<dbReference type="EMBL" id="JBANRG010000001">
    <property type="protein sequence ID" value="KAK7472641.1"/>
    <property type="molecule type" value="Genomic_DNA"/>
</dbReference>
<dbReference type="Proteomes" id="UP001498398">
    <property type="component" value="Unassembled WGS sequence"/>
</dbReference>
<sequence length="135" mass="15211">MHCVAAERNRHHSSLSSSSSTNSSSHIRTLYINRLTSTPNNTIRLRSLNNSNTLNSPILHPRNPIHLDLGMTTRTPTKSTKTTLTTSLCEPVPMKRATRWPNVSRRATRRIRVGMAPELKSSQIEGRNIKEGWKS</sequence>
<feature type="compositionally biased region" description="Low complexity" evidence="1">
    <location>
        <begin position="72"/>
        <end position="85"/>
    </location>
</feature>
<evidence type="ECO:0000313" key="3">
    <source>
        <dbReference type="Proteomes" id="UP001498398"/>
    </source>
</evidence>
<name>A0ABR1K6Y7_9AGAR</name>
<evidence type="ECO:0000313" key="2">
    <source>
        <dbReference type="EMBL" id="KAK7472641.1"/>
    </source>
</evidence>